<dbReference type="PANTHER" id="PTHR43143">
    <property type="entry name" value="METALLOPHOSPHOESTERASE, CALCINEURIN SUPERFAMILY"/>
    <property type="match status" value="1"/>
</dbReference>
<name>A0A8H7RKT9_9FUNG</name>
<proteinExistence type="predicted"/>
<dbReference type="Pfam" id="PF00149">
    <property type="entry name" value="Metallophos"/>
    <property type="match status" value="1"/>
</dbReference>
<feature type="domain" description="Calcineurin-like phosphoesterase" evidence="1">
    <location>
        <begin position="118"/>
        <end position="311"/>
    </location>
</feature>
<dbReference type="Proteomes" id="UP000650833">
    <property type="component" value="Unassembled WGS sequence"/>
</dbReference>
<accession>A0A8H7RKT9</accession>
<dbReference type="InterPro" id="IPR004843">
    <property type="entry name" value="Calcineurin-like_PHP"/>
</dbReference>
<dbReference type="OrthoDB" id="45007at2759"/>
<dbReference type="InterPro" id="IPR051918">
    <property type="entry name" value="STPP_CPPED1"/>
</dbReference>
<reference evidence="2" key="1">
    <citation type="submission" date="2020-12" db="EMBL/GenBank/DDBJ databases">
        <title>Metabolic potential, ecology and presence of endohyphal bacteria is reflected in genomic diversity of Mucoromycotina.</title>
        <authorList>
            <person name="Muszewska A."/>
            <person name="Okrasinska A."/>
            <person name="Steczkiewicz K."/>
            <person name="Drgas O."/>
            <person name="Orlowska M."/>
            <person name="Perlinska-Lenart U."/>
            <person name="Aleksandrzak-Piekarczyk T."/>
            <person name="Szatraj K."/>
            <person name="Zielenkiewicz U."/>
            <person name="Pilsyk S."/>
            <person name="Malc E."/>
            <person name="Mieczkowski P."/>
            <person name="Kruszewska J.S."/>
            <person name="Biernat P."/>
            <person name="Pawlowska J."/>
        </authorList>
    </citation>
    <scope>NUCLEOTIDE SEQUENCE</scope>
    <source>
        <strain evidence="2">CBS 226.32</strain>
    </source>
</reference>
<keyword evidence="3" id="KW-1185">Reference proteome</keyword>
<dbReference type="SUPFAM" id="SSF56300">
    <property type="entry name" value="Metallo-dependent phosphatases"/>
    <property type="match status" value="1"/>
</dbReference>
<evidence type="ECO:0000259" key="1">
    <source>
        <dbReference type="Pfam" id="PF00149"/>
    </source>
</evidence>
<protein>
    <recommendedName>
        <fullName evidence="1">Calcineurin-like phosphoesterase domain-containing protein</fullName>
    </recommendedName>
</protein>
<dbReference type="InterPro" id="IPR029052">
    <property type="entry name" value="Metallo-depent_PP-like"/>
</dbReference>
<dbReference type="GO" id="GO:0016787">
    <property type="term" value="F:hydrolase activity"/>
    <property type="evidence" value="ECO:0007669"/>
    <property type="project" value="InterPro"/>
</dbReference>
<dbReference type="AlphaFoldDB" id="A0A8H7RKT9"/>
<dbReference type="Gene3D" id="3.60.21.10">
    <property type="match status" value="1"/>
</dbReference>
<gene>
    <name evidence="2" type="ORF">INT46_002122</name>
</gene>
<evidence type="ECO:0000313" key="2">
    <source>
        <dbReference type="EMBL" id="KAG2212794.1"/>
    </source>
</evidence>
<organism evidence="2 3">
    <name type="scientific">Mucor plumbeus</name>
    <dbReference type="NCBI Taxonomy" id="97098"/>
    <lineage>
        <taxon>Eukaryota</taxon>
        <taxon>Fungi</taxon>
        <taxon>Fungi incertae sedis</taxon>
        <taxon>Mucoromycota</taxon>
        <taxon>Mucoromycotina</taxon>
        <taxon>Mucoromycetes</taxon>
        <taxon>Mucorales</taxon>
        <taxon>Mucorineae</taxon>
        <taxon>Mucoraceae</taxon>
        <taxon>Mucor</taxon>
    </lineage>
</organism>
<dbReference type="EMBL" id="JAEPRC010000046">
    <property type="protein sequence ID" value="KAG2212794.1"/>
    <property type="molecule type" value="Genomic_DNA"/>
</dbReference>
<comment type="caution">
    <text evidence="2">The sequence shown here is derived from an EMBL/GenBank/DDBJ whole genome shotgun (WGS) entry which is preliminary data.</text>
</comment>
<dbReference type="PANTHER" id="PTHR43143:SF1">
    <property type="entry name" value="SERINE_THREONINE-PROTEIN PHOSPHATASE CPPED1"/>
    <property type="match status" value="1"/>
</dbReference>
<sequence>MDNTMFDRGYVSCGLLRKQPMLFVQDTHNVQVVWEMNCGMSNKEMTLIYWTDINDKKVIGPVDPKVLDPFHTVYKTTIGPLSAGPVHYSIELTKKNKKKKTLAKHTFDWFADINQQPIRIAALADNQFGMMTFSSLLRQIRKFPQRQKPHFLLHAGDAVQNYPSLRQWQTDFAAPLAMHGLSQKMPLIYAHGNHDYDSVGEYIYTRSQDPETPWFSFSMANGAIRFIILDSNIDWELQDQWLRQEIESESFKQAQFRIVVVHVPPFLEYWDPEAWFQLRQSEWGSFIKDRYVPLFEEGGVDLVISGHQHNYERGERNGIHYAIIGGGGGDLDYDQVKDWGMYEAKLLDFHFVMLEFRPPSVEDSTDSWTLQWDTFNVNGKKVDSVLMVAHPKQIHQKSDQNSDEEVKEIKI</sequence>
<evidence type="ECO:0000313" key="3">
    <source>
        <dbReference type="Proteomes" id="UP000650833"/>
    </source>
</evidence>